<dbReference type="EMBL" id="UINC01087594">
    <property type="protein sequence ID" value="SVC37083.1"/>
    <property type="molecule type" value="Genomic_DNA"/>
</dbReference>
<comment type="cofactor">
    <cofactor evidence="1">
        <name>[4Fe-4S] cluster</name>
        <dbReference type="ChEBI" id="CHEBI:49883"/>
    </cofactor>
</comment>
<keyword evidence="4" id="KW-0408">Iron</keyword>
<organism evidence="6">
    <name type="scientific">marine metagenome</name>
    <dbReference type="NCBI Taxonomy" id="408172"/>
    <lineage>
        <taxon>unclassified sequences</taxon>
        <taxon>metagenomes</taxon>
        <taxon>ecological metagenomes</taxon>
    </lineage>
</organism>
<sequence length="128" mass="15236">KEKEITLIKSIEKIGIKIKTMFIYGLPLDDLKTCQDSLDFAKKINASYSQYNIFTPYPGTPIYKEYEEKIISNKYEDFSQTNLVFKHDKLSKKDLSNMISKSYRDYYLRTDYFFKIFKNIFKKLSVTS</sequence>
<keyword evidence="2" id="KW-0949">S-adenosyl-L-methionine</keyword>
<feature type="non-terminal residue" evidence="6">
    <location>
        <position position="1"/>
    </location>
</feature>
<evidence type="ECO:0000313" key="6">
    <source>
        <dbReference type="EMBL" id="SVC37083.1"/>
    </source>
</evidence>
<evidence type="ECO:0008006" key="7">
    <source>
        <dbReference type="Google" id="ProtNLM"/>
    </source>
</evidence>
<dbReference type="PANTHER" id="PTHR43409:SF7">
    <property type="entry name" value="BLL1977 PROTEIN"/>
    <property type="match status" value="1"/>
</dbReference>
<keyword evidence="5" id="KW-0411">Iron-sulfur</keyword>
<evidence type="ECO:0000256" key="3">
    <source>
        <dbReference type="ARBA" id="ARBA00022723"/>
    </source>
</evidence>
<evidence type="ECO:0000256" key="4">
    <source>
        <dbReference type="ARBA" id="ARBA00023004"/>
    </source>
</evidence>
<protein>
    <recommendedName>
        <fullName evidence="7">Radical SAM core domain-containing protein</fullName>
    </recommendedName>
</protein>
<dbReference type="SUPFAM" id="SSF102114">
    <property type="entry name" value="Radical SAM enzymes"/>
    <property type="match status" value="1"/>
</dbReference>
<evidence type="ECO:0000256" key="1">
    <source>
        <dbReference type="ARBA" id="ARBA00001966"/>
    </source>
</evidence>
<name>A0A382LLC4_9ZZZZ</name>
<evidence type="ECO:0000256" key="5">
    <source>
        <dbReference type="ARBA" id="ARBA00023014"/>
    </source>
</evidence>
<dbReference type="AlphaFoldDB" id="A0A382LLC4"/>
<dbReference type="GO" id="GO:0005829">
    <property type="term" value="C:cytosol"/>
    <property type="evidence" value="ECO:0007669"/>
    <property type="project" value="TreeGrafter"/>
</dbReference>
<dbReference type="GO" id="GO:0051536">
    <property type="term" value="F:iron-sulfur cluster binding"/>
    <property type="evidence" value="ECO:0007669"/>
    <property type="project" value="UniProtKB-KW"/>
</dbReference>
<dbReference type="Gene3D" id="3.30.750.200">
    <property type="match status" value="1"/>
</dbReference>
<keyword evidence="3" id="KW-0479">Metal-binding</keyword>
<dbReference type="GO" id="GO:0046872">
    <property type="term" value="F:metal ion binding"/>
    <property type="evidence" value="ECO:0007669"/>
    <property type="project" value="UniProtKB-KW"/>
</dbReference>
<reference evidence="6" key="1">
    <citation type="submission" date="2018-05" db="EMBL/GenBank/DDBJ databases">
        <authorList>
            <person name="Lanie J.A."/>
            <person name="Ng W.-L."/>
            <person name="Kazmierczak K.M."/>
            <person name="Andrzejewski T.M."/>
            <person name="Davidsen T.M."/>
            <person name="Wayne K.J."/>
            <person name="Tettelin H."/>
            <person name="Glass J.I."/>
            <person name="Rusch D."/>
            <person name="Podicherti R."/>
            <person name="Tsui H.-C.T."/>
            <person name="Winkler M.E."/>
        </authorList>
    </citation>
    <scope>NUCLEOTIDE SEQUENCE</scope>
</reference>
<gene>
    <name evidence="6" type="ORF">METZ01_LOCUS289937</name>
</gene>
<dbReference type="PANTHER" id="PTHR43409">
    <property type="entry name" value="ANAEROBIC MAGNESIUM-PROTOPORPHYRIN IX MONOMETHYL ESTER CYCLASE-RELATED"/>
    <property type="match status" value="1"/>
</dbReference>
<dbReference type="InterPro" id="IPR051198">
    <property type="entry name" value="BchE-like"/>
</dbReference>
<evidence type="ECO:0000256" key="2">
    <source>
        <dbReference type="ARBA" id="ARBA00022691"/>
    </source>
</evidence>
<dbReference type="InterPro" id="IPR058240">
    <property type="entry name" value="rSAM_sf"/>
</dbReference>
<accession>A0A382LLC4</accession>
<proteinExistence type="predicted"/>